<dbReference type="AlphaFoldDB" id="A0A226DH60"/>
<gene>
    <name evidence="2" type="ORF">Fcan01_20093</name>
</gene>
<sequence>MNADINLIVIFVLMGGYISESECKFGHPGTPASATILLNGPYTLEYFQDIDNSARDHPISINTSLIGSYSSLVMLSENQRTVQVLLQISTFPENLGLTKSK</sequence>
<reference evidence="2 3" key="1">
    <citation type="submission" date="2015-12" db="EMBL/GenBank/DDBJ databases">
        <title>The genome of Folsomia candida.</title>
        <authorList>
            <person name="Faddeeva A."/>
            <person name="Derks M.F."/>
            <person name="Anvar Y."/>
            <person name="Smit S."/>
            <person name="Van Straalen N."/>
            <person name="Roelofs D."/>
        </authorList>
    </citation>
    <scope>NUCLEOTIDE SEQUENCE [LARGE SCALE GENOMIC DNA]</scope>
    <source>
        <strain evidence="2 3">VU population</strain>
        <tissue evidence="2">Whole body</tissue>
    </source>
</reference>
<dbReference type="OrthoDB" id="1046782at2759"/>
<organism evidence="2 3">
    <name type="scientific">Folsomia candida</name>
    <name type="common">Springtail</name>
    <dbReference type="NCBI Taxonomy" id="158441"/>
    <lineage>
        <taxon>Eukaryota</taxon>
        <taxon>Metazoa</taxon>
        <taxon>Ecdysozoa</taxon>
        <taxon>Arthropoda</taxon>
        <taxon>Hexapoda</taxon>
        <taxon>Collembola</taxon>
        <taxon>Entomobryomorpha</taxon>
        <taxon>Isotomoidea</taxon>
        <taxon>Isotomidae</taxon>
        <taxon>Proisotominae</taxon>
        <taxon>Folsomia</taxon>
    </lineage>
</organism>
<dbReference type="EMBL" id="LNIX01000018">
    <property type="protein sequence ID" value="OXA44892.1"/>
    <property type="molecule type" value="Genomic_DNA"/>
</dbReference>
<dbReference type="Proteomes" id="UP000198287">
    <property type="component" value="Unassembled WGS sequence"/>
</dbReference>
<feature type="signal peptide" evidence="1">
    <location>
        <begin position="1"/>
        <end position="23"/>
    </location>
</feature>
<evidence type="ECO:0000313" key="3">
    <source>
        <dbReference type="Proteomes" id="UP000198287"/>
    </source>
</evidence>
<keyword evidence="1" id="KW-0732">Signal</keyword>
<comment type="caution">
    <text evidence="2">The sequence shown here is derived from an EMBL/GenBank/DDBJ whole genome shotgun (WGS) entry which is preliminary data.</text>
</comment>
<feature type="chain" id="PRO_5012285197" evidence="1">
    <location>
        <begin position="24"/>
        <end position="101"/>
    </location>
</feature>
<evidence type="ECO:0000256" key="1">
    <source>
        <dbReference type="SAM" id="SignalP"/>
    </source>
</evidence>
<accession>A0A226DH60</accession>
<protein>
    <submittedName>
        <fullName evidence="2">Uncharacterized protein</fullName>
    </submittedName>
</protein>
<evidence type="ECO:0000313" key="2">
    <source>
        <dbReference type="EMBL" id="OXA44892.1"/>
    </source>
</evidence>
<proteinExistence type="predicted"/>
<name>A0A226DH60_FOLCA</name>
<keyword evidence="3" id="KW-1185">Reference proteome</keyword>